<feature type="region of interest" description="Disordered" evidence="1">
    <location>
        <begin position="612"/>
        <end position="654"/>
    </location>
</feature>
<name>A0ABQ8VLP0_9AGAR</name>
<keyword evidence="3" id="KW-1185">Reference proteome</keyword>
<proteinExistence type="predicted"/>
<dbReference type="Proteomes" id="UP001150217">
    <property type="component" value="Unassembled WGS sequence"/>
</dbReference>
<feature type="compositionally biased region" description="Acidic residues" evidence="1">
    <location>
        <begin position="634"/>
        <end position="647"/>
    </location>
</feature>
<evidence type="ECO:0000313" key="3">
    <source>
        <dbReference type="Proteomes" id="UP001150217"/>
    </source>
</evidence>
<feature type="compositionally biased region" description="Polar residues" evidence="1">
    <location>
        <begin position="449"/>
        <end position="467"/>
    </location>
</feature>
<comment type="caution">
    <text evidence="2">The sequence shown here is derived from an EMBL/GenBank/DDBJ whole genome shotgun (WGS) entry which is preliminary data.</text>
</comment>
<feature type="region of interest" description="Disordered" evidence="1">
    <location>
        <begin position="150"/>
        <end position="187"/>
    </location>
</feature>
<feature type="region of interest" description="Disordered" evidence="1">
    <location>
        <begin position="516"/>
        <end position="547"/>
    </location>
</feature>
<feature type="region of interest" description="Disordered" evidence="1">
    <location>
        <begin position="441"/>
        <end position="482"/>
    </location>
</feature>
<evidence type="ECO:0000256" key="1">
    <source>
        <dbReference type="SAM" id="MobiDB-lite"/>
    </source>
</evidence>
<sequence length="654" mass="71291">MPAKSRIFSELLAEEAENGMGFQQQATTVRAKRRKTGLNSKFDRMVETMNATYRSPKKRQRTRSSSVSSYGVPQTPVDVYEGLQVGALGQDFSVIKMRNDSHMDLGTEDEDTSQVSRNTRCIAPLPGWLSETFTTLTKKHPLRLLLPSSMRDSNAQSESHDASAPGGPDDLFAFRPPPTPAGSSHVLQSPIACSSTEIPIPAHFASPMSQFGLFSTPGPASSIVQPSPPNSFVSSAAYSQDQPYSPASFILPPAQHHDNEYPLLDNREYVSVASNEILMEPMNPASSFAPASSFLDPSLPYSDAAAGNYVEQYFNATIPIRASTPTSMLPTMYLGPCSPNDRSNYHENNFDAASDDDIDPHPELTNALTDPRPAYISSRPLYFDAPTDDPPSDPPDPACEIDYATLNFQWTPFDRKITGPLEYKHPIRPITHYILDQEPSVTEDLGSLPPSSDQISGDDSNFSNSVLHSGKMGSDRELPLATSSDPLVVDDHSHDTAHSATACVKERTISIESQPVVDLPSPSPFRFTPPSQISQTIVPTNESSPRRLASSRITKITLMADGQQSPAAASPGFSDPFFSPLPKVPNFGDEAKTKVDDLHVLKNDLLNTLDKIAPDPLTRNEDTRGVEAQPPMGSEDDIGSWSEEQEQELSQLGL</sequence>
<feature type="compositionally biased region" description="Polar residues" evidence="1">
    <location>
        <begin position="63"/>
        <end position="72"/>
    </location>
</feature>
<accession>A0ABQ8VLP0</accession>
<reference evidence="2" key="1">
    <citation type="submission" date="2022-08" db="EMBL/GenBank/DDBJ databases">
        <title>A Global Phylogenomic Analysis of the Shiitake Genus Lentinula.</title>
        <authorList>
            <consortium name="DOE Joint Genome Institute"/>
            <person name="Sierra-Patev S."/>
            <person name="Min B."/>
            <person name="Naranjo-Ortiz M."/>
            <person name="Looney B."/>
            <person name="Konkel Z."/>
            <person name="Slot J.C."/>
            <person name="Sakamoto Y."/>
            <person name="Steenwyk J.L."/>
            <person name="Rokas A."/>
            <person name="Carro J."/>
            <person name="Camarero S."/>
            <person name="Ferreira P."/>
            <person name="Molpeceres G."/>
            <person name="Ruiz-Duenas F.J."/>
            <person name="Serrano A."/>
            <person name="Henrissat B."/>
            <person name="Drula E."/>
            <person name="Hughes K.W."/>
            <person name="Mata J.L."/>
            <person name="Ishikawa N.K."/>
            <person name="Vargas-Isla R."/>
            <person name="Ushijima S."/>
            <person name="Smith C.A."/>
            <person name="Ahrendt S."/>
            <person name="Andreopoulos W."/>
            <person name="He G."/>
            <person name="Labutti K."/>
            <person name="Lipzen A."/>
            <person name="Ng V."/>
            <person name="Riley R."/>
            <person name="Sandor L."/>
            <person name="Barry K."/>
            <person name="Martinez A.T."/>
            <person name="Xiao Y."/>
            <person name="Gibbons J.G."/>
            <person name="Terashima K."/>
            <person name="Grigoriev I.V."/>
            <person name="Hibbett D.S."/>
        </authorList>
    </citation>
    <scope>NUCLEOTIDE SEQUENCE</scope>
    <source>
        <strain evidence="2">RHP3577 ss4</strain>
    </source>
</reference>
<feature type="compositionally biased region" description="Polar residues" evidence="1">
    <location>
        <begin position="532"/>
        <end position="543"/>
    </location>
</feature>
<organism evidence="2 3">
    <name type="scientific">Lentinula lateritia</name>
    <dbReference type="NCBI Taxonomy" id="40482"/>
    <lineage>
        <taxon>Eukaryota</taxon>
        <taxon>Fungi</taxon>
        <taxon>Dikarya</taxon>
        <taxon>Basidiomycota</taxon>
        <taxon>Agaricomycotina</taxon>
        <taxon>Agaricomycetes</taxon>
        <taxon>Agaricomycetidae</taxon>
        <taxon>Agaricales</taxon>
        <taxon>Marasmiineae</taxon>
        <taxon>Omphalotaceae</taxon>
        <taxon>Lentinula</taxon>
    </lineage>
</organism>
<evidence type="ECO:0000313" key="2">
    <source>
        <dbReference type="EMBL" id="KAJ4497191.1"/>
    </source>
</evidence>
<protein>
    <submittedName>
        <fullName evidence="2">Uncharacterized protein</fullName>
    </submittedName>
</protein>
<feature type="region of interest" description="Disordered" evidence="1">
    <location>
        <begin position="49"/>
        <end position="73"/>
    </location>
</feature>
<gene>
    <name evidence="2" type="ORF">C8R41DRAFT_232723</name>
</gene>
<dbReference type="EMBL" id="JANVFT010000023">
    <property type="protein sequence ID" value="KAJ4497191.1"/>
    <property type="molecule type" value="Genomic_DNA"/>
</dbReference>